<proteinExistence type="inferred from homology"/>
<organism evidence="5 6">
    <name type="scientific">Kiloniella laminariae</name>
    <dbReference type="NCBI Taxonomy" id="454162"/>
    <lineage>
        <taxon>Bacteria</taxon>
        <taxon>Pseudomonadati</taxon>
        <taxon>Pseudomonadota</taxon>
        <taxon>Alphaproteobacteria</taxon>
        <taxon>Rhodospirillales</taxon>
        <taxon>Kiloniellaceae</taxon>
        <taxon>Kiloniella</taxon>
    </lineage>
</organism>
<protein>
    <submittedName>
        <fullName evidence="5">Endonuclease</fullName>
    </submittedName>
</protein>
<dbReference type="Pfam" id="PF04231">
    <property type="entry name" value="Endonuclease_1"/>
    <property type="match status" value="1"/>
</dbReference>
<dbReference type="InterPro" id="IPR044925">
    <property type="entry name" value="His-Me_finger_sf"/>
</dbReference>
<dbReference type="InterPro" id="IPR007346">
    <property type="entry name" value="Endonuclease-I"/>
</dbReference>
<dbReference type="GO" id="GO:0004519">
    <property type="term" value="F:endonuclease activity"/>
    <property type="evidence" value="ECO:0007669"/>
    <property type="project" value="UniProtKB-KW"/>
</dbReference>
<gene>
    <name evidence="5" type="ORF">O4H49_02595</name>
</gene>
<evidence type="ECO:0000256" key="3">
    <source>
        <dbReference type="ARBA" id="ARBA00022801"/>
    </source>
</evidence>
<evidence type="ECO:0000256" key="4">
    <source>
        <dbReference type="SAM" id="MobiDB-lite"/>
    </source>
</evidence>
<comment type="caution">
    <text evidence="5">The sequence shown here is derived from an EMBL/GenBank/DDBJ whole genome shotgun (WGS) entry which is preliminary data.</text>
</comment>
<evidence type="ECO:0000256" key="2">
    <source>
        <dbReference type="ARBA" id="ARBA00022722"/>
    </source>
</evidence>
<dbReference type="Proteomes" id="UP001069802">
    <property type="component" value="Unassembled WGS sequence"/>
</dbReference>
<reference evidence="5" key="1">
    <citation type="submission" date="2022-12" db="EMBL/GenBank/DDBJ databases">
        <title>Bacterial isolates from different developmental stages of Nematostella vectensis.</title>
        <authorList>
            <person name="Fraune S."/>
        </authorList>
    </citation>
    <scope>NUCLEOTIDE SEQUENCE</scope>
    <source>
        <strain evidence="5">G21630-S1</strain>
    </source>
</reference>
<keyword evidence="3" id="KW-0378">Hydrolase</keyword>
<keyword evidence="2" id="KW-0540">Nuclease</keyword>
<name>A0ABT4LEX9_9PROT</name>
<dbReference type="SUPFAM" id="SSF54060">
    <property type="entry name" value="His-Me finger endonucleases"/>
    <property type="match status" value="1"/>
</dbReference>
<dbReference type="PANTHER" id="PTHR33607:SF2">
    <property type="entry name" value="ENDONUCLEASE-1"/>
    <property type="match status" value="1"/>
</dbReference>
<keyword evidence="6" id="KW-1185">Reference proteome</keyword>
<dbReference type="RefSeq" id="WP_269421850.1">
    <property type="nucleotide sequence ID" value="NZ_JAPWGY010000001.1"/>
</dbReference>
<feature type="region of interest" description="Disordered" evidence="4">
    <location>
        <begin position="56"/>
        <end position="109"/>
    </location>
</feature>
<feature type="compositionally biased region" description="Low complexity" evidence="4">
    <location>
        <begin position="100"/>
        <end position="109"/>
    </location>
</feature>
<evidence type="ECO:0000313" key="5">
    <source>
        <dbReference type="EMBL" id="MCZ4279650.1"/>
    </source>
</evidence>
<evidence type="ECO:0000256" key="1">
    <source>
        <dbReference type="ARBA" id="ARBA00006429"/>
    </source>
</evidence>
<dbReference type="EMBL" id="JAPWGY010000001">
    <property type="protein sequence ID" value="MCZ4279650.1"/>
    <property type="molecule type" value="Genomic_DNA"/>
</dbReference>
<dbReference type="PANTHER" id="PTHR33607">
    <property type="entry name" value="ENDONUCLEASE-1"/>
    <property type="match status" value="1"/>
</dbReference>
<sequence length="369" mass="40339">MPPYKSRSRKSLSRRLIPPLCALFAIALIILLKQIWQERSAHDLSAQTSAAALVTSGTGSPIQVPPRPTSGEQASGEQASGELQAEELSDPPGSPPSEMAGLPLPAAPADPNRALAEQVPLWQPESWREAKNAADDVIFQDRPRSFYCGCRYSSDGDSDGSGKIDPVSIEGESCGYKIQDKHKNRAGRVEWEHVVPASLMPARNFDCWTKEADGKRGSRSRCEKESPAAQAMIFDLHNLVPAIGQVNALRGNDRYGELPAQTSDFGRCEIEDTNSSFAPPPCKRGDVARIWLYMSARHGVALIAGEADRFERWSKADPVSPWERGRHDRVARLTGIENPFVARIPPDPAGACWWENPAVPLEAAQSSVR</sequence>
<keyword evidence="5" id="KW-0255">Endonuclease</keyword>
<accession>A0ABT4LEX9</accession>
<evidence type="ECO:0000313" key="6">
    <source>
        <dbReference type="Proteomes" id="UP001069802"/>
    </source>
</evidence>
<comment type="similarity">
    <text evidence="1">Belongs to the EndA/NucM nuclease family.</text>
</comment>